<proteinExistence type="predicted"/>
<evidence type="ECO:0000313" key="3">
    <source>
        <dbReference type="Proteomes" id="UP000729402"/>
    </source>
</evidence>
<evidence type="ECO:0000313" key="2">
    <source>
        <dbReference type="EMBL" id="KAG8069645.1"/>
    </source>
</evidence>
<gene>
    <name evidence="2" type="ORF">GUJ93_ZPchr0006g42289</name>
</gene>
<protein>
    <submittedName>
        <fullName evidence="2">Uncharacterized protein</fullName>
    </submittedName>
</protein>
<comment type="caution">
    <text evidence="2">The sequence shown here is derived from an EMBL/GenBank/DDBJ whole genome shotgun (WGS) entry which is preliminary data.</text>
</comment>
<reference evidence="2" key="1">
    <citation type="journal article" date="2021" name="bioRxiv">
        <title>Whole Genome Assembly and Annotation of Northern Wild Rice, Zizania palustris L., Supports a Whole Genome Duplication in the Zizania Genus.</title>
        <authorList>
            <person name="Haas M."/>
            <person name="Kono T."/>
            <person name="Macchietto M."/>
            <person name="Millas R."/>
            <person name="McGilp L."/>
            <person name="Shao M."/>
            <person name="Duquette J."/>
            <person name="Hirsch C.N."/>
            <person name="Kimball J."/>
        </authorList>
    </citation>
    <scope>NUCLEOTIDE SEQUENCE</scope>
    <source>
        <tissue evidence="2">Fresh leaf tissue</tissue>
    </source>
</reference>
<evidence type="ECO:0000256" key="1">
    <source>
        <dbReference type="SAM" id="MobiDB-lite"/>
    </source>
</evidence>
<keyword evidence="3" id="KW-1185">Reference proteome</keyword>
<feature type="region of interest" description="Disordered" evidence="1">
    <location>
        <begin position="64"/>
        <end position="88"/>
    </location>
</feature>
<dbReference type="Proteomes" id="UP000729402">
    <property type="component" value="Unassembled WGS sequence"/>
</dbReference>
<sequence length="88" mass="9788">MTIHVICGVYSNGWGLETQRISVTLLGCFLASIRLYGKGCCRCVARLNSDTETFNRKQNVTVEAGTGKAPHQPQDHHFQHPHATLRPL</sequence>
<accession>A0A8J5VJ32</accession>
<dbReference type="EMBL" id="JAAALK010000283">
    <property type="protein sequence ID" value="KAG8069645.1"/>
    <property type="molecule type" value="Genomic_DNA"/>
</dbReference>
<dbReference type="AlphaFoldDB" id="A0A8J5VJ32"/>
<name>A0A8J5VJ32_ZIZPA</name>
<reference evidence="2" key="2">
    <citation type="submission" date="2021-02" db="EMBL/GenBank/DDBJ databases">
        <authorList>
            <person name="Kimball J.A."/>
            <person name="Haas M.W."/>
            <person name="Macchietto M."/>
            <person name="Kono T."/>
            <person name="Duquette J."/>
            <person name="Shao M."/>
        </authorList>
    </citation>
    <scope>NUCLEOTIDE SEQUENCE</scope>
    <source>
        <tissue evidence="2">Fresh leaf tissue</tissue>
    </source>
</reference>
<organism evidence="2 3">
    <name type="scientific">Zizania palustris</name>
    <name type="common">Northern wild rice</name>
    <dbReference type="NCBI Taxonomy" id="103762"/>
    <lineage>
        <taxon>Eukaryota</taxon>
        <taxon>Viridiplantae</taxon>
        <taxon>Streptophyta</taxon>
        <taxon>Embryophyta</taxon>
        <taxon>Tracheophyta</taxon>
        <taxon>Spermatophyta</taxon>
        <taxon>Magnoliopsida</taxon>
        <taxon>Liliopsida</taxon>
        <taxon>Poales</taxon>
        <taxon>Poaceae</taxon>
        <taxon>BOP clade</taxon>
        <taxon>Oryzoideae</taxon>
        <taxon>Oryzeae</taxon>
        <taxon>Zizaniinae</taxon>
        <taxon>Zizania</taxon>
    </lineage>
</organism>